<proteinExistence type="predicted"/>
<organism evidence="1 2">
    <name type="scientific">Klebsiella michiganensis</name>
    <dbReference type="NCBI Taxonomy" id="1134687"/>
    <lineage>
        <taxon>Bacteria</taxon>
        <taxon>Pseudomonadati</taxon>
        <taxon>Pseudomonadota</taxon>
        <taxon>Gammaproteobacteria</taxon>
        <taxon>Enterobacterales</taxon>
        <taxon>Enterobacteriaceae</taxon>
        <taxon>Klebsiella/Raoultella group</taxon>
        <taxon>Klebsiella</taxon>
    </lineage>
</organism>
<dbReference type="AlphaFoldDB" id="A0AAJ1NYC7"/>
<accession>A0AAJ1NYC7</accession>
<dbReference type="Proteomes" id="UP001159937">
    <property type="component" value="Unassembled WGS sequence"/>
</dbReference>
<name>A0AAJ1NYC7_9ENTR</name>
<sequence>MMSEDILPIFCKDYVLNGCTMSIHLAGCNEKIKGNCGYITVEKYVVYIINKIDGNLVTFNEFRKDDFERAISLYERLIAISVSTNEKEG</sequence>
<protein>
    <submittedName>
        <fullName evidence="1">Uncharacterized protein</fullName>
    </submittedName>
</protein>
<reference evidence="1" key="1">
    <citation type="submission" date="2022-09" db="EMBL/GenBank/DDBJ databases">
        <title>Intensive care unit water sources are persistently colonized with multi-drug resistant bacteria and are the site of extensive horizontal gene transfer of antibiotic resistance genes.</title>
        <authorList>
            <person name="Diorio-Toth L."/>
        </authorList>
    </citation>
    <scope>NUCLEOTIDE SEQUENCE</scope>
    <source>
        <strain evidence="1">GD03918</strain>
    </source>
</reference>
<gene>
    <name evidence="1" type="ORF">N5C89_32970</name>
</gene>
<evidence type="ECO:0000313" key="1">
    <source>
        <dbReference type="EMBL" id="MDH0967636.1"/>
    </source>
</evidence>
<evidence type="ECO:0000313" key="2">
    <source>
        <dbReference type="Proteomes" id="UP001159937"/>
    </source>
</evidence>
<comment type="caution">
    <text evidence="1">The sequence shown here is derived from an EMBL/GenBank/DDBJ whole genome shotgun (WGS) entry which is preliminary data.</text>
</comment>
<dbReference type="RefSeq" id="WP_279945348.1">
    <property type="nucleotide sequence ID" value="NZ_JAOCBF010000150.1"/>
</dbReference>
<dbReference type="EMBL" id="JAOCBF010000150">
    <property type="protein sequence ID" value="MDH0967636.1"/>
    <property type="molecule type" value="Genomic_DNA"/>
</dbReference>